<feature type="non-terminal residue" evidence="1">
    <location>
        <position position="139"/>
    </location>
</feature>
<accession>A0A382K950</accession>
<gene>
    <name evidence="1" type="ORF">METZ01_LOCUS273573</name>
</gene>
<dbReference type="Pfam" id="PF13620">
    <property type="entry name" value="CarboxypepD_reg"/>
    <property type="match status" value="1"/>
</dbReference>
<name>A0A382K950_9ZZZZ</name>
<protein>
    <recommendedName>
        <fullName evidence="2">Carboxypeptidase regulatory-like domain-containing protein</fullName>
    </recommendedName>
</protein>
<evidence type="ECO:0008006" key="2">
    <source>
        <dbReference type="Google" id="ProtNLM"/>
    </source>
</evidence>
<evidence type="ECO:0000313" key="1">
    <source>
        <dbReference type="EMBL" id="SVC20719.1"/>
    </source>
</evidence>
<dbReference type="SUPFAM" id="SSF49478">
    <property type="entry name" value="Cna protein B-type domain"/>
    <property type="match status" value="1"/>
</dbReference>
<reference evidence="1" key="1">
    <citation type="submission" date="2018-05" db="EMBL/GenBank/DDBJ databases">
        <authorList>
            <person name="Lanie J.A."/>
            <person name="Ng W.-L."/>
            <person name="Kazmierczak K.M."/>
            <person name="Andrzejewski T.M."/>
            <person name="Davidsen T.M."/>
            <person name="Wayne K.J."/>
            <person name="Tettelin H."/>
            <person name="Glass J.I."/>
            <person name="Rusch D."/>
            <person name="Podicherti R."/>
            <person name="Tsui H.-C.T."/>
            <person name="Winkler M.E."/>
        </authorList>
    </citation>
    <scope>NUCLEOTIDE SEQUENCE</scope>
</reference>
<feature type="non-terminal residue" evidence="1">
    <location>
        <position position="1"/>
    </location>
</feature>
<sequence>MERDSETPIHLGFVALLTESGDSVTSTITNREGRFSLTSPDPGNFLLLAAALGHRETTVGVFELGKDGELTVEFRVPAEALTMDGLFVQAERIGQEPALALNGFSRRMQEGLGYFMTPRDIENLDVTRTTDLFFGMLGV</sequence>
<proteinExistence type="predicted"/>
<organism evidence="1">
    <name type="scientific">marine metagenome</name>
    <dbReference type="NCBI Taxonomy" id="408172"/>
    <lineage>
        <taxon>unclassified sequences</taxon>
        <taxon>metagenomes</taxon>
        <taxon>ecological metagenomes</taxon>
    </lineage>
</organism>
<dbReference type="EMBL" id="UINC01079066">
    <property type="protein sequence ID" value="SVC20719.1"/>
    <property type="molecule type" value="Genomic_DNA"/>
</dbReference>
<dbReference type="AlphaFoldDB" id="A0A382K950"/>